<dbReference type="EMBL" id="APHR01000029">
    <property type="protein sequence ID" value="EMR13254.1"/>
    <property type="molecule type" value="Genomic_DNA"/>
</dbReference>
<dbReference type="OrthoDB" id="9790406at2"/>
<evidence type="ECO:0000256" key="2">
    <source>
        <dbReference type="ARBA" id="ARBA00021483"/>
    </source>
</evidence>
<evidence type="ECO:0000313" key="5">
    <source>
        <dbReference type="EMBL" id="EMR13254.1"/>
    </source>
</evidence>
<dbReference type="InterPro" id="IPR036061">
    <property type="entry name" value="CheW-like_dom_sf"/>
</dbReference>
<dbReference type="RefSeq" id="WP_009726233.1">
    <property type="nucleotide sequence ID" value="NZ_APHR01000029.1"/>
</dbReference>
<dbReference type="eggNOG" id="COG0835">
    <property type="taxonomic scope" value="Bacteria"/>
</dbReference>
<dbReference type="PATRIC" id="fig|1286106.3.peg.1239"/>
<comment type="caution">
    <text evidence="5">The sequence shown here is derived from an EMBL/GenBank/DDBJ whole genome shotgun (WGS) entry which is preliminary data.</text>
</comment>
<evidence type="ECO:0000313" key="6">
    <source>
        <dbReference type="Proteomes" id="UP000012019"/>
    </source>
</evidence>
<accession>M7PS73</accession>
<protein>
    <recommendedName>
        <fullName evidence="2">Chemotaxis protein CheW</fullName>
    </recommendedName>
</protein>
<gene>
    <name evidence="5" type="ORF">MPL1_06149</name>
</gene>
<dbReference type="InterPro" id="IPR039315">
    <property type="entry name" value="CheW"/>
</dbReference>
<dbReference type="GO" id="GO:0007165">
    <property type="term" value="P:signal transduction"/>
    <property type="evidence" value="ECO:0007669"/>
    <property type="project" value="InterPro"/>
</dbReference>
<dbReference type="InterPro" id="IPR002545">
    <property type="entry name" value="CheW-lke_dom"/>
</dbReference>
<keyword evidence="3" id="KW-0963">Cytoplasm</keyword>
<name>M7PS73_9GAMM</name>
<dbReference type="Proteomes" id="UP000012019">
    <property type="component" value="Unassembled WGS sequence"/>
</dbReference>
<dbReference type="Gene3D" id="2.40.50.180">
    <property type="entry name" value="CheA-289, Domain 4"/>
    <property type="match status" value="1"/>
</dbReference>
<dbReference type="PANTHER" id="PTHR22617:SF45">
    <property type="entry name" value="CHEMOTAXIS PROTEIN CHEW"/>
    <property type="match status" value="1"/>
</dbReference>
<dbReference type="PANTHER" id="PTHR22617">
    <property type="entry name" value="CHEMOTAXIS SENSOR HISTIDINE KINASE-RELATED"/>
    <property type="match status" value="1"/>
</dbReference>
<dbReference type="Gene3D" id="2.30.30.40">
    <property type="entry name" value="SH3 Domains"/>
    <property type="match status" value="1"/>
</dbReference>
<evidence type="ECO:0000256" key="3">
    <source>
        <dbReference type="ARBA" id="ARBA00022490"/>
    </source>
</evidence>
<evidence type="ECO:0000256" key="1">
    <source>
        <dbReference type="ARBA" id="ARBA00004496"/>
    </source>
</evidence>
<dbReference type="AlphaFoldDB" id="M7PS73"/>
<dbReference type="CDD" id="cd00732">
    <property type="entry name" value="CheW"/>
    <property type="match status" value="1"/>
</dbReference>
<proteinExistence type="predicted"/>
<dbReference type="GO" id="GO:0005829">
    <property type="term" value="C:cytosol"/>
    <property type="evidence" value="ECO:0007669"/>
    <property type="project" value="TreeGrafter"/>
</dbReference>
<dbReference type="SMART" id="SM00260">
    <property type="entry name" value="CheW"/>
    <property type="match status" value="1"/>
</dbReference>
<dbReference type="STRING" id="1286106.MPL1_06149"/>
<sequence>MERDSAYDFIQTGDSLGLFENHEGMDQYLTFLIEDEVYGVDILRVREIRAWSQITRIPNTPEYLVGVLNLRGNIVPVVDLRLRFGFAFKPYTSTTVIILLRVDDVRPRTVGIVADAVMDACHVDSDTIQPAPILGSQQDTRHISGLLEHESNMVMLLDIDHLLSVEATG</sequence>
<comment type="subcellular location">
    <subcellularLocation>
        <location evidence="1">Cytoplasm</location>
    </subcellularLocation>
</comment>
<dbReference type="Pfam" id="PF01584">
    <property type="entry name" value="CheW"/>
    <property type="match status" value="1"/>
</dbReference>
<keyword evidence="6" id="KW-1185">Reference proteome</keyword>
<organism evidence="5 6">
    <name type="scientific">Methylophaga lonarensis MPL</name>
    <dbReference type="NCBI Taxonomy" id="1286106"/>
    <lineage>
        <taxon>Bacteria</taxon>
        <taxon>Pseudomonadati</taxon>
        <taxon>Pseudomonadota</taxon>
        <taxon>Gammaproteobacteria</taxon>
        <taxon>Thiotrichales</taxon>
        <taxon>Piscirickettsiaceae</taxon>
        <taxon>Methylophaga</taxon>
    </lineage>
</organism>
<reference evidence="5 6" key="1">
    <citation type="journal article" date="2013" name="Genome Announc.">
        <title>Draft Genome Sequence of Methylophaga lonarensis MPLT, a Haloalkaliphilic (Non-Methane-Utilizing) Methylotroph.</title>
        <authorList>
            <person name="Shetty S.A."/>
            <person name="Marathe N.P."/>
            <person name="Munot H."/>
            <person name="Antony C.P."/>
            <person name="Dhotre D.P."/>
            <person name="Murrell J.C."/>
            <person name="Shouche Y.S."/>
        </authorList>
    </citation>
    <scope>NUCLEOTIDE SEQUENCE [LARGE SCALE GENOMIC DNA]</scope>
    <source>
        <strain evidence="5 6">MPL</strain>
    </source>
</reference>
<dbReference type="SUPFAM" id="SSF50341">
    <property type="entry name" value="CheW-like"/>
    <property type="match status" value="1"/>
</dbReference>
<feature type="domain" description="CheW-like" evidence="4">
    <location>
        <begin position="25"/>
        <end position="168"/>
    </location>
</feature>
<evidence type="ECO:0000259" key="4">
    <source>
        <dbReference type="PROSITE" id="PS50851"/>
    </source>
</evidence>
<dbReference type="GO" id="GO:0006935">
    <property type="term" value="P:chemotaxis"/>
    <property type="evidence" value="ECO:0007669"/>
    <property type="project" value="InterPro"/>
</dbReference>
<dbReference type="PROSITE" id="PS50851">
    <property type="entry name" value="CHEW"/>
    <property type="match status" value="1"/>
</dbReference>